<dbReference type="EMBL" id="KV442077">
    <property type="protein sequence ID" value="OAQ25549.1"/>
    <property type="molecule type" value="Genomic_DNA"/>
</dbReference>
<evidence type="ECO:0000313" key="2">
    <source>
        <dbReference type="EMBL" id="OAQ25549.1"/>
    </source>
</evidence>
<dbReference type="Proteomes" id="UP000078512">
    <property type="component" value="Unassembled WGS sequence"/>
</dbReference>
<protein>
    <recommendedName>
        <fullName evidence="1">AMP-dependent synthetase/ligase domain-containing protein</fullName>
    </recommendedName>
</protein>
<dbReference type="Pfam" id="PF00501">
    <property type="entry name" value="AMP-binding"/>
    <property type="match status" value="1"/>
</dbReference>
<dbReference type="AlphaFoldDB" id="A0A197JMF4"/>
<dbReference type="SUPFAM" id="SSF56801">
    <property type="entry name" value="Acetyl-CoA synthetase-like"/>
    <property type="match status" value="1"/>
</dbReference>
<name>A0A197JMF4_9FUNG</name>
<dbReference type="Gene3D" id="3.40.50.980">
    <property type="match status" value="2"/>
</dbReference>
<dbReference type="OrthoDB" id="408177at2759"/>
<evidence type="ECO:0000313" key="3">
    <source>
        <dbReference type="Proteomes" id="UP000078512"/>
    </source>
</evidence>
<organism evidence="2 3">
    <name type="scientific">Linnemannia elongata AG-77</name>
    <dbReference type="NCBI Taxonomy" id="1314771"/>
    <lineage>
        <taxon>Eukaryota</taxon>
        <taxon>Fungi</taxon>
        <taxon>Fungi incertae sedis</taxon>
        <taxon>Mucoromycota</taxon>
        <taxon>Mortierellomycotina</taxon>
        <taxon>Mortierellomycetes</taxon>
        <taxon>Mortierellales</taxon>
        <taxon>Mortierellaceae</taxon>
        <taxon>Linnemannia</taxon>
    </lineage>
</organism>
<evidence type="ECO:0000259" key="1">
    <source>
        <dbReference type="Pfam" id="PF00501"/>
    </source>
</evidence>
<reference evidence="2 3" key="1">
    <citation type="submission" date="2016-05" db="EMBL/GenBank/DDBJ databases">
        <title>Genome sequencing reveals origins of a unique bacterial endosymbiosis in the earliest lineages of terrestrial Fungi.</title>
        <authorList>
            <consortium name="DOE Joint Genome Institute"/>
            <person name="Uehling J."/>
            <person name="Gryganskyi A."/>
            <person name="Hameed K."/>
            <person name="Tschaplinski T."/>
            <person name="Misztal P."/>
            <person name="Wu S."/>
            <person name="Desiro A."/>
            <person name="Vande Pol N."/>
            <person name="Du Z.-Y."/>
            <person name="Zienkiewicz A."/>
            <person name="Zienkiewicz K."/>
            <person name="Morin E."/>
            <person name="Tisserant E."/>
            <person name="Splivallo R."/>
            <person name="Hainaut M."/>
            <person name="Henrissat B."/>
            <person name="Ohm R."/>
            <person name="Kuo A."/>
            <person name="Yan J."/>
            <person name="Lipzen A."/>
            <person name="Nolan M."/>
            <person name="Labutti K."/>
            <person name="Barry K."/>
            <person name="Goldstein A."/>
            <person name="Labbe J."/>
            <person name="Schadt C."/>
            <person name="Tuskan G."/>
            <person name="Grigoriev I."/>
            <person name="Martin F."/>
            <person name="Vilgalys R."/>
            <person name="Bonito G."/>
        </authorList>
    </citation>
    <scope>NUCLEOTIDE SEQUENCE [LARGE SCALE GENOMIC DNA]</scope>
    <source>
        <strain evidence="2 3">AG-77</strain>
    </source>
</reference>
<keyword evidence="3" id="KW-1185">Reference proteome</keyword>
<proteinExistence type="predicted"/>
<accession>A0A197JMF4</accession>
<feature type="domain" description="AMP-dependent synthetase/ligase" evidence="1">
    <location>
        <begin position="13"/>
        <end position="96"/>
    </location>
</feature>
<gene>
    <name evidence="2" type="ORF">K457DRAFT_23012</name>
</gene>
<sequence>MFMNIESIALGSTTGRPKAVQLLARGIIRLTVAPRYMTFSSREWVATISNPSFDASLFEIWRAILSGGTSVKQTTIDPLALRDTLRQLRSTTLPTTLVASGAILHDTVGLSPFTRKLLEQRGVTSTAN</sequence>
<dbReference type="InterPro" id="IPR000873">
    <property type="entry name" value="AMP-dep_synth/lig_dom"/>
</dbReference>